<dbReference type="PROSITE" id="PS50893">
    <property type="entry name" value="ABC_TRANSPORTER_2"/>
    <property type="match status" value="1"/>
</dbReference>
<dbReference type="Proteomes" id="UP000070058">
    <property type="component" value="Unassembled WGS sequence"/>
</dbReference>
<dbReference type="InterPro" id="IPR027417">
    <property type="entry name" value="P-loop_NTPase"/>
</dbReference>
<name>A0A139SM01_9BACT</name>
<dbReference type="EMBL" id="LSZQ01000046">
    <property type="protein sequence ID" value="KXU35583.1"/>
    <property type="molecule type" value="Genomic_DNA"/>
</dbReference>
<dbReference type="InterPro" id="IPR003593">
    <property type="entry name" value="AAA+_ATPase"/>
</dbReference>
<dbReference type="GO" id="GO:0005524">
    <property type="term" value="F:ATP binding"/>
    <property type="evidence" value="ECO:0007669"/>
    <property type="project" value="UniProtKB-KW"/>
</dbReference>
<dbReference type="SUPFAM" id="SSF52540">
    <property type="entry name" value="P-loop containing nucleoside triphosphate hydrolases"/>
    <property type="match status" value="1"/>
</dbReference>
<evidence type="ECO:0000256" key="2">
    <source>
        <dbReference type="ARBA" id="ARBA00022741"/>
    </source>
</evidence>
<keyword evidence="6" id="KW-1185">Reference proteome</keyword>
<reference evidence="6" key="1">
    <citation type="submission" date="2016-02" db="EMBL/GenBank/DDBJ databases">
        <authorList>
            <person name="Sanders J.G."/>
            <person name="Lin J.Y."/>
            <person name="Wertz J.T."/>
            <person name="Russell J.A."/>
            <person name="Moreau C.S."/>
            <person name="Powell S."/>
        </authorList>
    </citation>
    <scope>NUCLEOTIDE SEQUENCE [LARGE SCALE GENOMIC DNA]</scope>
    <source>
        <strain evidence="6">CAG34</strain>
    </source>
</reference>
<gene>
    <name evidence="5" type="ORF">AXK11_06080</name>
</gene>
<comment type="caution">
    <text evidence="5">The sequence shown here is derived from an EMBL/GenBank/DDBJ whole genome shotgun (WGS) entry which is preliminary data.</text>
</comment>
<feature type="domain" description="ABC transporter" evidence="4">
    <location>
        <begin position="2"/>
        <end position="241"/>
    </location>
</feature>
<dbReference type="InterPro" id="IPR017871">
    <property type="entry name" value="ABC_transporter-like_CS"/>
</dbReference>
<dbReference type="PROSITE" id="PS00211">
    <property type="entry name" value="ABC_TRANSPORTER_1"/>
    <property type="match status" value="1"/>
</dbReference>
<dbReference type="InterPro" id="IPR050153">
    <property type="entry name" value="Metal_Ion_Import_ABC"/>
</dbReference>
<dbReference type="Gene3D" id="3.40.50.300">
    <property type="entry name" value="P-loop containing nucleotide triphosphate hydrolases"/>
    <property type="match status" value="1"/>
</dbReference>
<keyword evidence="2" id="KW-0547">Nucleotide-binding</keyword>
<evidence type="ECO:0000256" key="3">
    <source>
        <dbReference type="ARBA" id="ARBA00022840"/>
    </source>
</evidence>
<keyword evidence="3" id="KW-0067">ATP-binding</keyword>
<dbReference type="Pfam" id="PF00005">
    <property type="entry name" value="ABC_tran"/>
    <property type="match status" value="1"/>
</dbReference>
<proteinExistence type="predicted"/>
<evidence type="ECO:0000259" key="4">
    <source>
        <dbReference type="PROSITE" id="PS50893"/>
    </source>
</evidence>
<evidence type="ECO:0000313" key="6">
    <source>
        <dbReference type="Proteomes" id="UP000070058"/>
    </source>
</evidence>
<dbReference type="SMART" id="SM00382">
    <property type="entry name" value="AAA"/>
    <property type="match status" value="1"/>
</dbReference>
<evidence type="ECO:0000256" key="1">
    <source>
        <dbReference type="ARBA" id="ARBA00022448"/>
    </source>
</evidence>
<organism evidence="5 6">
    <name type="scientific">Cephaloticoccus primus</name>
    <dbReference type="NCBI Taxonomy" id="1548207"/>
    <lineage>
        <taxon>Bacteria</taxon>
        <taxon>Pseudomonadati</taxon>
        <taxon>Verrucomicrobiota</taxon>
        <taxon>Opitutia</taxon>
        <taxon>Opitutales</taxon>
        <taxon>Opitutaceae</taxon>
        <taxon>Cephaloticoccus</taxon>
    </lineage>
</organism>
<dbReference type="GO" id="GO:0016887">
    <property type="term" value="F:ATP hydrolysis activity"/>
    <property type="evidence" value="ECO:0007669"/>
    <property type="project" value="InterPro"/>
</dbReference>
<dbReference type="InterPro" id="IPR003439">
    <property type="entry name" value="ABC_transporter-like_ATP-bd"/>
</dbReference>
<accession>A0A139SM01</accession>
<dbReference type="AlphaFoldDB" id="A0A139SM01"/>
<protein>
    <submittedName>
        <fullName evidence="5">ABC transporter</fullName>
    </submittedName>
</protein>
<keyword evidence="1" id="KW-0813">Transport</keyword>
<dbReference type="PANTHER" id="PTHR42734">
    <property type="entry name" value="METAL TRANSPORT SYSTEM ATP-BINDING PROTEIN TM_0124-RELATED"/>
    <property type="match status" value="1"/>
</dbReference>
<dbReference type="STRING" id="1548207.AXK11_06080"/>
<sequence length="264" mass="29082">MLNVTDLHIRRGHTVILKQIDWRVNRGENWVILGANGSGKTSLLRALTGYFPPTRGEIELLGGQYGSCDWRALREHIGIVTSSFTSLIAVAEPALDTVISGKFAQLDLWKKVTAAEKAAARKLLDLVDGGYLAEREWQYLSQGERQRVLIARALMARPRLLILDEPCAGLDPVARVEFLKLVDRLARSPRAPALVLVTHHVEEITPAFTHALLLRKGEVVAAGLRAKTLTSQKLSQVFAADVRLSRGAQGLRLSLASQQTVVCR</sequence>
<evidence type="ECO:0000313" key="5">
    <source>
        <dbReference type="EMBL" id="KXU35583.1"/>
    </source>
</evidence>